<dbReference type="EMBL" id="WJXW01000003">
    <property type="protein sequence ID" value="KAF9737909.1"/>
    <property type="molecule type" value="Genomic_DNA"/>
</dbReference>
<evidence type="ECO:0000256" key="1">
    <source>
        <dbReference type="SAM" id="MobiDB-lite"/>
    </source>
</evidence>
<reference evidence="2" key="1">
    <citation type="journal article" date="2020" name="Mol. Plant Microbe Interact.">
        <title>Genome Sequence of the Biocontrol Agent Coniothyrium minitans strain Conio (IMI 134523).</title>
        <authorList>
            <person name="Patel D."/>
            <person name="Shittu T.A."/>
            <person name="Baroncelli R."/>
            <person name="Muthumeenakshi S."/>
            <person name="Osborne T.H."/>
            <person name="Janganan T.K."/>
            <person name="Sreenivasaprasad S."/>
        </authorList>
    </citation>
    <scope>NUCLEOTIDE SEQUENCE</scope>
    <source>
        <strain evidence="2">Conio</strain>
    </source>
</reference>
<organism evidence="2 3">
    <name type="scientific">Paraphaeosphaeria minitans</name>
    <dbReference type="NCBI Taxonomy" id="565426"/>
    <lineage>
        <taxon>Eukaryota</taxon>
        <taxon>Fungi</taxon>
        <taxon>Dikarya</taxon>
        <taxon>Ascomycota</taxon>
        <taxon>Pezizomycotina</taxon>
        <taxon>Dothideomycetes</taxon>
        <taxon>Pleosporomycetidae</taxon>
        <taxon>Pleosporales</taxon>
        <taxon>Massarineae</taxon>
        <taxon>Didymosphaeriaceae</taxon>
        <taxon>Paraphaeosphaeria</taxon>
    </lineage>
</organism>
<feature type="compositionally biased region" description="Low complexity" evidence="1">
    <location>
        <begin position="89"/>
        <end position="99"/>
    </location>
</feature>
<dbReference type="Proteomes" id="UP000756921">
    <property type="component" value="Unassembled WGS sequence"/>
</dbReference>
<feature type="region of interest" description="Disordered" evidence="1">
    <location>
        <begin position="18"/>
        <end position="39"/>
    </location>
</feature>
<dbReference type="AlphaFoldDB" id="A0A9P6GM30"/>
<evidence type="ECO:0000313" key="3">
    <source>
        <dbReference type="Proteomes" id="UP000756921"/>
    </source>
</evidence>
<name>A0A9P6GM30_9PLEO</name>
<evidence type="ECO:0000313" key="2">
    <source>
        <dbReference type="EMBL" id="KAF9737909.1"/>
    </source>
</evidence>
<accession>A0A9P6GM30</accession>
<sequence>MTTNILPAPRKLRLNTFSVPPRPLHPRSQTPLYTPSVRHHPGKRIASIIPCTCSGPSILTQPGKPCLVEILSPSPASPFRRSKRYGLVSPMSSHSNSNKSLEEDGEEEAVDIEDARAFQDYLPRFRFHDMERCIGAAWAAWEMWDANERGEMAEMRLGGFALPFVNEGDFNYYPSGSPRPLSAVITEESLTLGDTLLGVGSWERGCRRWGGRSWMSRRGGNLGLRRWWACLRRCWVVSGT</sequence>
<protein>
    <submittedName>
        <fullName evidence="2">Uncharacterized protein</fullName>
    </submittedName>
</protein>
<feature type="region of interest" description="Disordered" evidence="1">
    <location>
        <begin position="87"/>
        <end position="108"/>
    </location>
</feature>
<keyword evidence="3" id="KW-1185">Reference proteome</keyword>
<proteinExistence type="predicted"/>
<comment type="caution">
    <text evidence="2">The sequence shown here is derived from an EMBL/GenBank/DDBJ whole genome shotgun (WGS) entry which is preliminary data.</text>
</comment>
<gene>
    <name evidence="2" type="ORF">PMIN01_03192</name>
</gene>
<dbReference type="OrthoDB" id="3801346at2759"/>